<comment type="caution">
    <text evidence="1">The sequence shown here is derived from an EMBL/GenBank/DDBJ whole genome shotgun (WGS) entry which is preliminary data.</text>
</comment>
<evidence type="ECO:0000313" key="2">
    <source>
        <dbReference type="Proteomes" id="UP000823775"/>
    </source>
</evidence>
<sequence length="181" mass="20226">MVHGLEMRHGLMCGCIMRPMEAAIRGPIVKVFSVVLSPEVEVFLVEVSLSTFNIEGPFRQYYRLHKATRVQVRLREARISGIQVLVASSLASEHGFSASGTFGSDPKAFRLIWAFERLSLYGLSVDFGVNLVKTTSDGHFIDSIESEMLSQLGKHFAFTELRMNSGVSLKFELWLVIDSPL</sequence>
<proteinExistence type="predicted"/>
<dbReference type="Proteomes" id="UP000823775">
    <property type="component" value="Unassembled WGS sequence"/>
</dbReference>
<organism evidence="1 2">
    <name type="scientific">Datura stramonium</name>
    <name type="common">Jimsonweed</name>
    <name type="synonym">Common thornapple</name>
    <dbReference type="NCBI Taxonomy" id="4076"/>
    <lineage>
        <taxon>Eukaryota</taxon>
        <taxon>Viridiplantae</taxon>
        <taxon>Streptophyta</taxon>
        <taxon>Embryophyta</taxon>
        <taxon>Tracheophyta</taxon>
        <taxon>Spermatophyta</taxon>
        <taxon>Magnoliopsida</taxon>
        <taxon>eudicotyledons</taxon>
        <taxon>Gunneridae</taxon>
        <taxon>Pentapetalae</taxon>
        <taxon>asterids</taxon>
        <taxon>lamiids</taxon>
        <taxon>Solanales</taxon>
        <taxon>Solanaceae</taxon>
        <taxon>Solanoideae</taxon>
        <taxon>Datureae</taxon>
        <taxon>Datura</taxon>
    </lineage>
</organism>
<protein>
    <submittedName>
        <fullName evidence="1">Uncharacterized protein</fullName>
    </submittedName>
</protein>
<reference evidence="1 2" key="1">
    <citation type="journal article" date="2021" name="BMC Genomics">
        <title>Datura genome reveals duplications of psychoactive alkaloid biosynthetic genes and high mutation rate following tissue culture.</title>
        <authorList>
            <person name="Rajewski A."/>
            <person name="Carter-House D."/>
            <person name="Stajich J."/>
            <person name="Litt A."/>
        </authorList>
    </citation>
    <scope>NUCLEOTIDE SEQUENCE [LARGE SCALE GENOMIC DNA]</scope>
    <source>
        <strain evidence="1">AR-01</strain>
    </source>
</reference>
<dbReference type="EMBL" id="JACEIK010000943">
    <property type="protein sequence ID" value="MCD7464144.1"/>
    <property type="molecule type" value="Genomic_DNA"/>
</dbReference>
<evidence type="ECO:0000313" key="1">
    <source>
        <dbReference type="EMBL" id="MCD7464144.1"/>
    </source>
</evidence>
<keyword evidence="2" id="KW-1185">Reference proteome</keyword>
<accession>A0ABS8SYK6</accession>
<gene>
    <name evidence="1" type="ORF">HAX54_052196</name>
</gene>
<name>A0ABS8SYK6_DATST</name>